<keyword evidence="3 6" id="KW-0812">Transmembrane</keyword>
<dbReference type="PANTHER" id="PTHR30482:SF5">
    <property type="entry name" value="ABC TRANSPORTER PERMEASE PROTEIN"/>
    <property type="match status" value="1"/>
</dbReference>
<feature type="transmembrane region" description="Helical" evidence="6">
    <location>
        <begin position="176"/>
        <end position="195"/>
    </location>
</feature>
<feature type="transmembrane region" description="Helical" evidence="6">
    <location>
        <begin position="99"/>
        <end position="122"/>
    </location>
</feature>
<accession>A0A0W0GIP6</accession>
<name>A0A0W0GIP6_9CHLR</name>
<dbReference type="GO" id="GO:0015658">
    <property type="term" value="F:branched-chain amino acid transmembrane transporter activity"/>
    <property type="evidence" value="ECO:0007669"/>
    <property type="project" value="InterPro"/>
</dbReference>
<dbReference type="CDD" id="cd06581">
    <property type="entry name" value="TM_PBP1_LivM_like"/>
    <property type="match status" value="1"/>
</dbReference>
<dbReference type="OrthoDB" id="9789927at2"/>
<evidence type="ECO:0000256" key="2">
    <source>
        <dbReference type="ARBA" id="ARBA00022475"/>
    </source>
</evidence>
<evidence type="ECO:0000313" key="7">
    <source>
        <dbReference type="EMBL" id="KTB48447.1"/>
    </source>
</evidence>
<feature type="transmembrane region" description="Helical" evidence="6">
    <location>
        <begin position="260"/>
        <end position="287"/>
    </location>
</feature>
<keyword evidence="5 6" id="KW-0472">Membrane</keyword>
<comment type="caution">
    <text evidence="7">The sequence shown here is derived from an EMBL/GenBank/DDBJ whole genome shotgun (WGS) entry which is preliminary data.</text>
</comment>
<dbReference type="PANTHER" id="PTHR30482">
    <property type="entry name" value="HIGH-AFFINITY BRANCHED-CHAIN AMINO ACID TRANSPORT SYSTEM PERMEASE"/>
    <property type="match status" value="1"/>
</dbReference>
<dbReference type="Pfam" id="PF02653">
    <property type="entry name" value="BPD_transp_2"/>
    <property type="match status" value="1"/>
</dbReference>
<evidence type="ECO:0000313" key="8">
    <source>
        <dbReference type="Proteomes" id="UP000053947"/>
    </source>
</evidence>
<dbReference type="InterPro" id="IPR001851">
    <property type="entry name" value="ABC_transp_permease"/>
</dbReference>
<keyword evidence="8" id="KW-1185">Reference proteome</keyword>
<sequence length="350" mass="37497">MSGGLPCGTRNFSYAADMAIFRTKTHWALLIIGLIVLFTAPLYLSVYWLGVVNLIGITIIAATGLNLLTGYCGQLSVGHAGFIAVGAFTSAVLTSRLELPFLVALPAAGLLAGGIGIIFGVASLRVKGFYLAISTIAAQIIIIWVINHLSITGGFLGMSVPRAEIFGITFRSPQSLFFLIMIAVVIVIFFAKNLARTRIGRAFVAVRDNDLAAEVMGINLFRYKLIAFFIGCFLAGIAGSLTAHWIGFVSTEHFSITDSILYVGMIIIGGAGTTLGPILGAVAIRLLQQGVTYISTPLAGIDWLPPGFTAGLAPFTFGLVIVLFLVLEPRGLAHRWNLFKASYRLWPFSY</sequence>
<evidence type="ECO:0000256" key="5">
    <source>
        <dbReference type="ARBA" id="ARBA00023136"/>
    </source>
</evidence>
<proteinExistence type="predicted"/>
<feature type="transmembrane region" description="Helical" evidence="6">
    <location>
        <begin position="225"/>
        <end position="248"/>
    </location>
</feature>
<protein>
    <submittedName>
        <fullName evidence="7">Amino acid/amide ABC transporter membrane protein 2, HAAT family</fullName>
    </submittedName>
</protein>
<feature type="transmembrane region" description="Helical" evidence="6">
    <location>
        <begin position="129"/>
        <end position="156"/>
    </location>
</feature>
<reference evidence="7 8" key="1">
    <citation type="submission" date="2015-06" db="EMBL/GenBank/DDBJ databases">
        <title>Genome sequence of the organohalide-respiring Dehalogenimonas alkenigignens type strain (IP3-3T).</title>
        <authorList>
            <person name="Key T.A."/>
            <person name="Richmond D.P."/>
            <person name="Bowman K.S."/>
            <person name="Cho Y.-J."/>
            <person name="Chun J."/>
            <person name="da Costa M.S."/>
            <person name="Rainey F.A."/>
            <person name="Moe W.M."/>
        </authorList>
    </citation>
    <scope>NUCLEOTIDE SEQUENCE [LARGE SCALE GENOMIC DNA]</scope>
    <source>
        <strain evidence="7 8">IP3-3</strain>
    </source>
</reference>
<comment type="subcellular location">
    <subcellularLocation>
        <location evidence="1">Cell membrane</location>
        <topology evidence="1">Multi-pass membrane protein</topology>
    </subcellularLocation>
</comment>
<evidence type="ECO:0000256" key="6">
    <source>
        <dbReference type="SAM" id="Phobius"/>
    </source>
</evidence>
<organism evidence="7 8">
    <name type="scientific">Dehalogenimonas alkenigignens</name>
    <dbReference type="NCBI Taxonomy" id="1217799"/>
    <lineage>
        <taxon>Bacteria</taxon>
        <taxon>Bacillati</taxon>
        <taxon>Chloroflexota</taxon>
        <taxon>Dehalococcoidia</taxon>
        <taxon>Dehalococcoidales</taxon>
        <taxon>Dehalococcoidaceae</taxon>
        <taxon>Dehalogenimonas</taxon>
    </lineage>
</organism>
<keyword evidence="4 6" id="KW-1133">Transmembrane helix</keyword>
<dbReference type="Proteomes" id="UP000053947">
    <property type="component" value="Unassembled WGS sequence"/>
</dbReference>
<evidence type="ECO:0000256" key="1">
    <source>
        <dbReference type="ARBA" id="ARBA00004651"/>
    </source>
</evidence>
<evidence type="ECO:0000256" key="3">
    <source>
        <dbReference type="ARBA" id="ARBA00022692"/>
    </source>
</evidence>
<gene>
    <name evidence="7" type="ORF">DEALK_12930</name>
</gene>
<dbReference type="GO" id="GO:0005886">
    <property type="term" value="C:plasma membrane"/>
    <property type="evidence" value="ECO:0007669"/>
    <property type="project" value="UniProtKB-SubCell"/>
</dbReference>
<dbReference type="PATRIC" id="fig|1217799.6.peg.1338"/>
<dbReference type="RefSeq" id="WP_058439430.1">
    <property type="nucleotide sequence ID" value="NZ_KQ758903.1"/>
</dbReference>
<evidence type="ECO:0000256" key="4">
    <source>
        <dbReference type="ARBA" id="ARBA00022989"/>
    </source>
</evidence>
<dbReference type="STRING" id="1217799.DEALK_12930"/>
<dbReference type="InterPro" id="IPR043428">
    <property type="entry name" value="LivM-like"/>
</dbReference>
<feature type="transmembrane region" description="Helical" evidence="6">
    <location>
        <begin position="27"/>
        <end position="44"/>
    </location>
</feature>
<feature type="transmembrane region" description="Helical" evidence="6">
    <location>
        <begin position="75"/>
        <end position="93"/>
    </location>
</feature>
<dbReference type="EMBL" id="LFDV01000002">
    <property type="protein sequence ID" value="KTB48447.1"/>
    <property type="molecule type" value="Genomic_DNA"/>
</dbReference>
<feature type="transmembrane region" description="Helical" evidence="6">
    <location>
        <begin position="308"/>
        <end position="327"/>
    </location>
</feature>
<dbReference type="AlphaFoldDB" id="A0A0W0GIP6"/>
<keyword evidence="2" id="KW-1003">Cell membrane</keyword>
<feature type="transmembrane region" description="Helical" evidence="6">
    <location>
        <begin position="50"/>
        <end position="68"/>
    </location>
</feature>